<dbReference type="AlphaFoldDB" id="A0A4Y9IKL4"/>
<keyword evidence="4" id="KW-0479">Metal-binding</keyword>
<comment type="similarity">
    <text evidence="2">Belongs to the Ro 60 kDa family.</text>
</comment>
<name>A0A4Y9IKL4_9BACT</name>
<dbReference type="InterPro" id="IPR040322">
    <property type="entry name" value="TROVE2"/>
</dbReference>
<dbReference type="PANTHER" id="PTHR14202:SF0">
    <property type="entry name" value="RNA-BINDING PROTEIN RO60"/>
    <property type="match status" value="1"/>
</dbReference>
<proteinExistence type="inferred from homology"/>
<keyword evidence="3" id="KW-0963">Cytoplasm</keyword>
<dbReference type="GO" id="GO:1990904">
    <property type="term" value="C:ribonucleoprotein complex"/>
    <property type="evidence" value="ECO:0007669"/>
    <property type="project" value="UniProtKB-KW"/>
</dbReference>
<dbReference type="SUPFAM" id="SSF53300">
    <property type="entry name" value="vWA-like"/>
    <property type="match status" value="1"/>
</dbReference>
<keyword evidence="6" id="KW-0687">Ribonucleoprotein</keyword>
<evidence type="ECO:0000256" key="4">
    <source>
        <dbReference type="ARBA" id="ARBA00022723"/>
    </source>
</evidence>
<dbReference type="GO" id="GO:0005737">
    <property type="term" value="C:cytoplasm"/>
    <property type="evidence" value="ECO:0007669"/>
    <property type="project" value="UniProtKB-SubCell"/>
</dbReference>
<sequence length="505" mass="57307">MKFNFTTKGKNKVTNYEGGQAYRLSPEWQLYTAAVTSSLSDKFYEKADARIETLRKLIVRCDPVFVAQLAVYARQKMNMRSIPLVLAVELAKVHRGDSTVNKMVSGIVQRADEITELLAYYQLANQRQDTKKLNRLSKQLQSGLQGAFNKFDEYQFAKYNRDAEVKLRDALFLVHPKAKDESQQVLFNKIVNNELEIPYTWETELSALGQTGFVSDTEKEIAFRMKWEELIDSRKIGYMALMRNLRNILEAGVSQQHITKVCETLSNAEAVHRSKQLPFRFLAAYREISKVKSAYAGRVLDALEKAVAVSAENIAGFGEDTKVLIAADVSGSMQKAISPKSKILSYDIGLMLAMLLKSRCKNAITGMFGDKWKVINVPTKGILSNVDAFYRREGEVGYATNGYLVIEDLLKSKRQVDKVMMFTDCQLWNNRNDKKIANLWNDYKKVSPNSKLYLFDLSGYGTTPLDITREDVYLIAGWSDKVFDIIAAIDRGGDALDEIRKIELE</sequence>
<dbReference type="InterPro" id="IPR008858">
    <property type="entry name" value="TROVE_dom"/>
</dbReference>
<dbReference type="GO" id="GO:0046872">
    <property type="term" value="F:metal ion binding"/>
    <property type="evidence" value="ECO:0007669"/>
    <property type="project" value="UniProtKB-KW"/>
</dbReference>
<dbReference type="GO" id="GO:0003723">
    <property type="term" value="F:RNA binding"/>
    <property type="evidence" value="ECO:0007669"/>
    <property type="project" value="UniProtKB-KW"/>
</dbReference>
<evidence type="ECO:0000256" key="5">
    <source>
        <dbReference type="ARBA" id="ARBA00022884"/>
    </source>
</evidence>
<dbReference type="Proteomes" id="UP000298285">
    <property type="component" value="Unassembled WGS sequence"/>
</dbReference>
<dbReference type="Pfam" id="PF05731">
    <property type="entry name" value="TROVE"/>
    <property type="match status" value="2"/>
</dbReference>
<gene>
    <name evidence="8" type="ORF">E4T88_10045</name>
</gene>
<dbReference type="InterPro" id="IPR037214">
    <property type="entry name" value="TROVE_dom_sf"/>
</dbReference>
<dbReference type="OrthoDB" id="208855at2"/>
<evidence type="ECO:0000313" key="8">
    <source>
        <dbReference type="EMBL" id="TFU89020.1"/>
    </source>
</evidence>
<feature type="domain" description="TROVE" evidence="7">
    <location>
        <begin position="13"/>
        <end position="319"/>
    </location>
</feature>
<reference evidence="8 9" key="1">
    <citation type="submission" date="2019-03" db="EMBL/GenBank/DDBJ databases">
        <title>Diversity of the mouse oral microbiome.</title>
        <authorList>
            <person name="Joseph S."/>
            <person name="Aduse-Opoku J."/>
            <person name="Curtis M."/>
            <person name="Wade W."/>
            <person name="Hashim A."/>
        </authorList>
    </citation>
    <scope>NUCLEOTIDE SEQUENCE [LARGE SCALE GENOMIC DNA]</scope>
    <source>
        <strain evidence="8 9">P11</strain>
    </source>
</reference>
<evidence type="ECO:0000256" key="3">
    <source>
        <dbReference type="ARBA" id="ARBA00022490"/>
    </source>
</evidence>
<dbReference type="Gene3D" id="3.40.50.410">
    <property type="entry name" value="von Willebrand factor, type A domain"/>
    <property type="match status" value="1"/>
</dbReference>
<evidence type="ECO:0000313" key="9">
    <source>
        <dbReference type="Proteomes" id="UP000298285"/>
    </source>
</evidence>
<dbReference type="PROSITE" id="PS50988">
    <property type="entry name" value="TROVE"/>
    <property type="match status" value="1"/>
</dbReference>
<keyword evidence="5" id="KW-0694">RNA-binding</keyword>
<dbReference type="RefSeq" id="WP_135105315.1">
    <property type="nucleotide sequence ID" value="NZ_JADGKW010000003.1"/>
</dbReference>
<dbReference type="SUPFAM" id="SSF140864">
    <property type="entry name" value="TROVE domain-like"/>
    <property type="match status" value="1"/>
</dbReference>
<protein>
    <submittedName>
        <fullName evidence="8">TROVE domain-containing protein</fullName>
    </submittedName>
</protein>
<evidence type="ECO:0000256" key="6">
    <source>
        <dbReference type="ARBA" id="ARBA00023274"/>
    </source>
</evidence>
<evidence type="ECO:0000259" key="7">
    <source>
        <dbReference type="PROSITE" id="PS50988"/>
    </source>
</evidence>
<comment type="subcellular location">
    <subcellularLocation>
        <location evidence="1">Cytoplasm</location>
    </subcellularLocation>
</comment>
<dbReference type="InterPro" id="IPR036465">
    <property type="entry name" value="vWFA_dom_sf"/>
</dbReference>
<organism evidence="8 9">
    <name type="scientific">Dysgonomonas mossii</name>
    <dbReference type="NCBI Taxonomy" id="163665"/>
    <lineage>
        <taxon>Bacteria</taxon>
        <taxon>Pseudomonadati</taxon>
        <taxon>Bacteroidota</taxon>
        <taxon>Bacteroidia</taxon>
        <taxon>Bacteroidales</taxon>
        <taxon>Dysgonomonadaceae</taxon>
        <taxon>Dysgonomonas</taxon>
    </lineage>
</organism>
<dbReference type="EMBL" id="SPPK01000003">
    <property type="protein sequence ID" value="TFU89020.1"/>
    <property type="molecule type" value="Genomic_DNA"/>
</dbReference>
<comment type="caution">
    <text evidence="8">The sequence shown here is derived from an EMBL/GenBank/DDBJ whole genome shotgun (WGS) entry which is preliminary data.</text>
</comment>
<accession>A0A4Y9IKL4</accession>
<evidence type="ECO:0000256" key="2">
    <source>
        <dbReference type="ARBA" id="ARBA00007814"/>
    </source>
</evidence>
<evidence type="ECO:0000256" key="1">
    <source>
        <dbReference type="ARBA" id="ARBA00004496"/>
    </source>
</evidence>
<dbReference type="PANTHER" id="PTHR14202">
    <property type="entry name" value="60 KDA RIBONUCLEOPROTEIN SSA/RO"/>
    <property type="match status" value="1"/>
</dbReference>